<name>A0A8J2SW92_9STRA</name>
<gene>
    <name evidence="1" type="ORF">PECAL_5P01980</name>
</gene>
<reference evidence="1" key="1">
    <citation type="submission" date="2021-11" db="EMBL/GenBank/DDBJ databases">
        <authorList>
            <consortium name="Genoscope - CEA"/>
            <person name="William W."/>
        </authorList>
    </citation>
    <scope>NUCLEOTIDE SEQUENCE</scope>
</reference>
<dbReference type="AlphaFoldDB" id="A0A8J2SW92"/>
<accession>A0A8J2SW92</accession>
<keyword evidence="2" id="KW-1185">Reference proteome</keyword>
<evidence type="ECO:0000313" key="1">
    <source>
        <dbReference type="EMBL" id="CAH0375662.1"/>
    </source>
</evidence>
<proteinExistence type="predicted"/>
<sequence>MSPRAAYEPAPRRWRTVAFRLRRAPMIRLRSPGRHRGHHVANGAHVAAAFASGEPVSRNSQVVLNTHYSRVCGTENAPRGPCCLLERSLGLAEFVERGAGVQVERPRVIPPHLERELITLAENASRHGHLFA</sequence>
<dbReference type="Proteomes" id="UP000789595">
    <property type="component" value="Unassembled WGS sequence"/>
</dbReference>
<evidence type="ECO:0000313" key="2">
    <source>
        <dbReference type="Proteomes" id="UP000789595"/>
    </source>
</evidence>
<dbReference type="EMBL" id="CAKKNE010000005">
    <property type="protein sequence ID" value="CAH0375662.1"/>
    <property type="molecule type" value="Genomic_DNA"/>
</dbReference>
<comment type="caution">
    <text evidence="1">The sequence shown here is derived from an EMBL/GenBank/DDBJ whole genome shotgun (WGS) entry which is preliminary data.</text>
</comment>
<protein>
    <submittedName>
        <fullName evidence="1">Uncharacterized protein</fullName>
    </submittedName>
</protein>
<organism evidence="1 2">
    <name type="scientific">Pelagomonas calceolata</name>
    <dbReference type="NCBI Taxonomy" id="35677"/>
    <lineage>
        <taxon>Eukaryota</taxon>
        <taxon>Sar</taxon>
        <taxon>Stramenopiles</taxon>
        <taxon>Ochrophyta</taxon>
        <taxon>Pelagophyceae</taxon>
        <taxon>Pelagomonadales</taxon>
        <taxon>Pelagomonadaceae</taxon>
        <taxon>Pelagomonas</taxon>
    </lineage>
</organism>